<dbReference type="AlphaFoldDB" id="A0A8J6TEE2"/>
<dbReference type="Gene3D" id="3.40.50.150">
    <property type="entry name" value="Vaccinia Virus protein VP39"/>
    <property type="match status" value="1"/>
</dbReference>
<organism evidence="1 2">
    <name type="scientific">Candidatus Desulfolinea nitratireducens</name>
    <dbReference type="NCBI Taxonomy" id="2841698"/>
    <lineage>
        <taxon>Bacteria</taxon>
        <taxon>Bacillati</taxon>
        <taxon>Chloroflexota</taxon>
        <taxon>Anaerolineae</taxon>
        <taxon>Anaerolineales</taxon>
        <taxon>Anaerolineales incertae sedis</taxon>
        <taxon>Candidatus Desulfolinea</taxon>
    </lineage>
</organism>
<gene>
    <name evidence="1" type="ORF">H8E29_04165</name>
</gene>
<protein>
    <submittedName>
        <fullName evidence="1">Class I SAM-dependent methyltransferase</fullName>
    </submittedName>
</protein>
<sequence>MEDGEFLMQRSDFKNYKEKFVSATKKVLKTEHSENLDEAAFPAYSNPNLLMSFLFWERLYRVIQYVEKRGNLNAALDFGCGSGVMLPFLSQHATKVIAVDIDLEPLRRLEKYIAFDKKVQFLESFTDIPRQSLDLIIALDVLEHVDDLEKVLAQLSSLLTPSGEIIISGPTESILYKLGRFIAGPTYSGDYHVRNIYDIQDITDKYLNVRKLATLFYPIPLFLIFTGRAD</sequence>
<proteinExistence type="predicted"/>
<evidence type="ECO:0000313" key="2">
    <source>
        <dbReference type="Proteomes" id="UP000614469"/>
    </source>
</evidence>
<dbReference type="GO" id="GO:0008168">
    <property type="term" value="F:methyltransferase activity"/>
    <property type="evidence" value="ECO:0007669"/>
    <property type="project" value="UniProtKB-KW"/>
</dbReference>
<keyword evidence="1" id="KW-0808">Transferase</keyword>
<evidence type="ECO:0000313" key="1">
    <source>
        <dbReference type="EMBL" id="MBC8334438.1"/>
    </source>
</evidence>
<dbReference type="InterPro" id="IPR029063">
    <property type="entry name" value="SAM-dependent_MTases_sf"/>
</dbReference>
<accession>A0A8J6TEE2</accession>
<reference evidence="1 2" key="1">
    <citation type="submission" date="2020-08" db="EMBL/GenBank/DDBJ databases">
        <title>Bridging the membrane lipid divide: bacteria of the FCB group superphylum have the potential to synthesize archaeal ether lipids.</title>
        <authorList>
            <person name="Villanueva L."/>
            <person name="Von Meijenfeldt F.A.B."/>
            <person name="Westbye A.B."/>
            <person name="Yadav S."/>
            <person name="Hopmans E.C."/>
            <person name="Dutilh B.E."/>
            <person name="Sinninghe Damste J.S."/>
        </authorList>
    </citation>
    <scope>NUCLEOTIDE SEQUENCE [LARGE SCALE GENOMIC DNA]</scope>
    <source>
        <strain evidence="1">NIOZ-UU36</strain>
    </source>
</reference>
<dbReference type="Pfam" id="PF13489">
    <property type="entry name" value="Methyltransf_23"/>
    <property type="match status" value="1"/>
</dbReference>
<name>A0A8J6TEE2_9CHLR</name>
<dbReference type="SUPFAM" id="SSF53335">
    <property type="entry name" value="S-adenosyl-L-methionine-dependent methyltransferases"/>
    <property type="match status" value="1"/>
</dbReference>
<dbReference type="CDD" id="cd02440">
    <property type="entry name" value="AdoMet_MTases"/>
    <property type="match status" value="1"/>
</dbReference>
<dbReference type="GO" id="GO:0032259">
    <property type="term" value="P:methylation"/>
    <property type="evidence" value="ECO:0007669"/>
    <property type="project" value="UniProtKB-KW"/>
</dbReference>
<dbReference type="PANTHER" id="PTHR43861">
    <property type="entry name" value="TRANS-ACONITATE 2-METHYLTRANSFERASE-RELATED"/>
    <property type="match status" value="1"/>
</dbReference>
<dbReference type="Proteomes" id="UP000614469">
    <property type="component" value="Unassembled WGS sequence"/>
</dbReference>
<keyword evidence="1" id="KW-0489">Methyltransferase</keyword>
<comment type="caution">
    <text evidence="1">The sequence shown here is derived from an EMBL/GenBank/DDBJ whole genome shotgun (WGS) entry which is preliminary data.</text>
</comment>
<dbReference type="EMBL" id="JACNJN010000066">
    <property type="protein sequence ID" value="MBC8334438.1"/>
    <property type="molecule type" value="Genomic_DNA"/>
</dbReference>